<feature type="domain" description="Aspartate/homoserine dehydrogenase NAD-binding" evidence="2">
    <location>
        <begin position="11"/>
        <end position="138"/>
    </location>
</feature>
<dbReference type="PANTHER" id="PTHR43070">
    <property type="match status" value="1"/>
</dbReference>
<keyword evidence="1" id="KW-0521">NADP</keyword>
<dbReference type="GO" id="GO:0009067">
    <property type="term" value="P:aspartate family amino acid biosynthetic process"/>
    <property type="evidence" value="ECO:0007669"/>
    <property type="project" value="InterPro"/>
</dbReference>
<sequence length="174" mass="19132">MAQKINIVLFGIGTIGSTLINKVVKNRKVLVNEKGVDVRFPVITNSTVAFFEKEGTGYAWEANFMEFAVPFKFEDVLDYVAGAGLENLVAVDASGSIDVIEQYIVLFNNGFNVISVNDKIEKLPPGLRKEIIVEAEHAALLFRYLPPLGSKDKSVNRLLETIVEIAEKNTALAS</sequence>
<evidence type="ECO:0000313" key="4">
    <source>
        <dbReference type="Proteomes" id="UP000216605"/>
    </source>
</evidence>
<comment type="caution">
    <text evidence="3">The sequence shown here is derived from an EMBL/GenBank/DDBJ whole genome shotgun (WGS) entry which is preliminary data.</text>
</comment>
<reference evidence="3 4" key="1">
    <citation type="submission" date="2017-07" db="EMBL/GenBank/DDBJ databases">
        <title>Flavobacterium cyanobacteriorum sp. nov., isolated from cyanobacterial aggregates in a eutrophic lake.</title>
        <authorList>
            <person name="Cai H."/>
        </authorList>
    </citation>
    <scope>NUCLEOTIDE SEQUENCE [LARGE SCALE GENOMIC DNA]</scope>
    <source>
        <strain evidence="3 4">TH021</strain>
    </source>
</reference>
<evidence type="ECO:0000259" key="2">
    <source>
        <dbReference type="Pfam" id="PF03447"/>
    </source>
</evidence>
<keyword evidence="4" id="KW-1185">Reference proteome</keyword>
<gene>
    <name evidence="3" type="ORF">CHU92_05270</name>
</gene>
<dbReference type="RefSeq" id="WP_094413311.1">
    <property type="nucleotide sequence ID" value="NZ_NOXV01000219.1"/>
</dbReference>
<evidence type="ECO:0000313" key="3">
    <source>
        <dbReference type="EMBL" id="OYQ38389.1"/>
    </source>
</evidence>
<dbReference type="Gene3D" id="3.40.50.720">
    <property type="entry name" value="NAD(P)-binding Rossmann-like Domain"/>
    <property type="match status" value="1"/>
</dbReference>
<dbReference type="GO" id="GO:0050661">
    <property type="term" value="F:NADP binding"/>
    <property type="evidence" value="ECO:0007669"/>
    <property type="project" value="InterPro"/>
</dbReference>
<evidence type="ECO:0000256" key="1">
    <source>
        <dbReference type="ARBA" id="ARBA00022857"/>
    </source>
</evidence>
<dbReference type="InterPro" id="IPR011147">
    <property type="entry name" value="Bifunc_Aspkin/hSer_DH"/>
</dbReference>
<proteinExistence type="predicted"/>
<dbReference type="OrthoDB" id="9799110at2"/>
<accession>A0A255ZAA6</accession>
<dbReference type="Pfam" id="PF03447">
    <property type="entry name" value="NAD_binding_3"/>
    <property type="match status" value="1"/>
</dbReference>
<organism evidence="3 4">
    <name type="scientific">Flavobacterium cyanobacteriorum</name>
    <dbReference type="NCBI Taxonomy" id="2022802"/>
    <lineage>
        <taxon>Bacteria</taxon>
        <taxon>Pseudomonadati</taxon>
        <taxon>Bacteroidota</taxon>
        <taxon>Flavobacteriia</taxon>
        <taxon>Flavobacteriales</taxon>
        <taxon>Flavobacteriaceae</taxon>
        <taxon>Flavobacterium</taxon>
    </lineage>
</organism>
<dbReference type="EMBL" id="NOXV01000219">
    <property type="protein sequence ID" value="OYQ38389.1"/>
    <property type="molecule type" value="Genomic_DNA"/>
</dbReference>
<dbReference type="GO" id="GO:0004412">
    <property type="term" value="F:homoserine dehydrogenase activity"/>
    <property type="evidence" value="ECO:0007669"/>
    <property type="project" value="InterPro"/>
</dbReference>
<dbReference type="Proteomes" id="UP000216605">
    <property type="component" value="Unassembled WGS sequence"/>
</dbReference>
<dbReference type="AlphaFoldDB" id="A0A255ZAA6"/>
<dbReference type="PANTHER" id="PTHR43070:SF3">
    <property type="entry name" value="HOMOSERINE DEHYDROGENASE"/>
    <property type="match status" value="1"/>
</dbReference>
<dbReference type="SUPFAM" id="SSF51735">
    <property type="entry name" value="NAD(P)-binding Rossmann-fold domains"/>
    <property type="match status" value="1"/>
</dbReference>
<name>A0A255ZAA6_9FLAO</name>
<dbReference type="InterPro" id="IPR036291">
    <property type="entry name" value="NAD(P)-bd_dom_sf"/>
</dbReference>
<dbReference type="InterPro" id="IPR005106">
    <property type="entry name" value="Asp/hSer_DH_NAD-bd"/>
</dbReference>
<protein>
    <recommendedName>
        <fullName evidence="2">Aspartate/homoserine dehydrogenase NAD-binding domain-containing protein</fullName>
    </recommendedName>
</protein>